<dbReference type="AlphaFoldDB" id="A0A3N1DCU5"/>
<dbReference type="SUPFAM" id="SSF47413">
    <property type="entry name" value="lambda repressor-like DNA-binding domains"/>
    <property type="match status" value="1"/>
</dbReference>
<feature type="domain" description="DUF5753" evidence="1">
    <location>
        <begin position="106"/>
        <end position="284"/>
    </location>
</feature>
<dbReference type="Pfam" id="PF13560">
    <property type="entry name" value="HTH_31"/>
    <property type="match status" value="1"/>
</dbReference>
<evidence type="ECO:0000259" key="1">
    <source>
        <dbReference type="Pfam" id="PF19054"/>
    </source>
</evidence>
<evidence type="ECO:0000313" key="4">
    <source>
        <dbReference type="Proteomes" id="UP000272400"/>
    </source>
</evidence>
<dbReference type="InterPro" id="IPR043917">
    <property type="entry name" value="DUF5753"/>
</dbReference>
<organism evidence="3 4">
    <name type="scientific">Actinocorallia herbida</name>
    <dbReference type="NCBI Taxonomy" id="58109"/>
    <lineage>
        <taxon>Bacteria</taxon>
        <taxon>Bacillati</taxon>
        <taxon>Actinomycetota</taxon>
        <taxon>Actinomycetes</taxon>
        <taxon>Streptosporangiales</taxon>
        <taxon>Thermomonosporaceae</taxon>
        <taxon>Actinocorallia</taxon>
    </lineage>
</organism>
<dbReference type="CDD" id="cd00093">
    <property type="entry name" value="HTH_XRE"/>
    <property type="match status" value="1"/>
</dbReference>
<dbReference type="GO" id="GO:0003677">
    <property type="term" value="F:DNA binding"/>
    <property type="evidence" value="ECO:0007669"/>
    <property type="project" value="InterPro"/>
</dbReference>
<dbReference type="EMBL" id="RJKE01000001">
    <property type="protein sequence ID" value="ROO91344.1"/>
    <property type="molecule type" value="Genomic_DNA"/>
</dbReference>
<evidence type="ECO:0000313" key="2">
    <source>
        <dbReference type="EMBL" id="ROO82534.1"/>
    </source>
</evidence>
<protein>
    <submittedName>
        <fullName evidence="3">Helix-turn-helix protein</fullName>
    </submittedName>
</protein>
<gene>
    <name evidence="2" type="ORF">EDD29_0014</name>
    <name evidence="3" type="ORF">EDD29_9099</name>
</gene>
<dbReference type="Gene3D" id="1.10.260.40">
    <property type="entry name" value="lambda repressor-like DNA-binding domains"/>
    <property type="match status" value="1"/>
</dbReference>
<evidence type="ECO:0000313" key="3">
    <source>
        <dbReference type="EMBL" id="ROO91344.1"/>
    </source>
</evidence>
<dbReference type="EMBL" id="RJKE01000001">
    <property type="protein sequence ID" value="ROO82534.1"/>
    <property type="molecule type" value="Genomic_DNA"/>
</dbReference>
<accession>A0A3N1DCU5</accession>
<dbReference type="RefSeq" id="WP_123661550.1">
    <property type="nucleotide sequence ID" value="NZ_RJKE01000001.1"/>
</dbReference>
<reference evidence="3 4" key="1">
    <citation type="submission" date="2018-11" db="EMBL/GenBank/DDBJ databases">
        <title>Sequencing the genomes of 1000 actinobacteria strains.</title>
        <authorList>
            <person name="Klenk H.-P."/>
        </authorList>
    </citation>
    <scope>NUCLEOTIDE SEQUENCE [LARGE SCALE GENOMIC DNA]</scope>
    <source>
        <strain evidence="3 4">DSM 44254</strain>
    </source>
</reference>
<dbReference type="InterPro" id="IPR001387">
    <property type="entry name" value="Cro/C1-type_HTH"/>
</dbReference>
<comment type="caution">
    <text evidence="3">The sequence shown here is derived from an EMBL/GenBank/DDBJ whole genome shotgun (WGS) entry which is preliminary data.</text>
</comment>
<keyword evidence="4" id="KW-1185">Reference proteome</keyword>
<proteinExistence type="predicted"/>
<dbReference type="OrthoDB" id="5177725at2"/>
<sequence>MPTRNMRRRRLGKALEELRQATGRTPEDVAEACGWHPKKIIRWEAGDVIKPMLSGASGGILDLLDELGVHDQAERDRIAQLVADARQPDWWDRDEYQPALTPGFITHLRSEDEAAEIRTWEPRLIPGLLQCRSYMEAQIDVYEDTAPEKREALIALRLERQRRLLRGEHKLESLWAIIDEAAIRRLVGGVPVMREQIAHLIECSWLPNVQVLVSPFKSGAMRASEPFTIFSSRVPTDPETVNVELLTQTNAWFDDPQQVASYSNLFIATTRAALDREKTRELLKGWMGELGG</sequence>
<dbReference type="InterPro" id="IPR010982">
    <property type="entry name" value="Lambda_DNA-bd_dom_sf"/>
</dbReference>
<dbReference type="Proteomes" id="UP000272400">
    <property type="component" value="Unassembled WGS sequence"/>
</dbReference>
<dbReference type="Pfam" id="PF19054">
    <property type="entry name" value="DUF5753"/>
    <property type="match status" value="1"/>
</dbReference>
<name>A0A3N1DCU5_9ACTN</name>